<dbReference type="Pfam" id="PF03573">
    <property type="entry name" value="OprD"/>
    <property type="match status" value="1"/>
</dbReference>
<comment type="caution">
    <text evidence="4">The sequence shown here is derived from an EMBL/GenBank/DDBJ whole genome shotgun (WGS) entry which is preliminary data.</text>
</comment>
<keyword evidence="2" id="KW-0813">Transport</keyword>
<organism evidence="4 5">
    <name type="scientific">Pseudomonas helleri</name>
    <dbReference type="NCBI Taxonomy" id="1608996"/>
    <lineage>
        <taxon>Bacteria</taxon>
        <taxon>Pseudomonadati</taxon>
        <taxon>Pseudomonadota</taxon>
        <taxon>Gammaproteobacteria</taxon>
        <taxon>Pseudomonadales</taxon>
        <taxon>Pseudomonadaceae</taxon>
        <taxon>Pseudomonas</taxon>
    </lineage>
</organism>
<dbReference type="PANTHER" id="PTHR34596:SF2">
    <property type="entry name" value="CHITOPORIN"/>
    <property type="match status" value="1"/>
</dbReference>
<reference evidence="4 5" key="1">
    <citation type="submission" date="2019-10" db="EMBL/GenBank/DDBJ databases">
        <title>Evaluation of single-gene subtyping targets for Pseudomonas.</title>
        <authorList>
            <person name="Reichler S.J."/>
            <person name="Orsi R.H."/>
            <person name="Wiedmann M."/>
            <person name="Martin N.H."/>
            <person name="Murphy S.I."/>
        </authorList>
    </citation>
    <scope>NUCLEOTIDE SEQUENCE [LARGE SCALE GENOMIC DNA]</scope>
    <source>
        <strain evidence="4 5">FSL R10-1637</strain>
    </source>
</reference>
<dbReference type="Gene3D" id="2.40.160.10">
    <property type="entry name" value="Porin"/>
    <property type="match status" value="1"/>
</dbReference>
<gene>
    <name evidence="4" type="ORF">GHO27_21150</name>
</gene>
<comment type="similarity">
    <text evidence="1">Belongs to the outer membrane porin (Opr) (TC 1.B.25) family.</text>
</comment>
<evidence type="ECO:0000256" key="1">
    <source>
        <dbReference type="ARBA" id="ARBA00009075"/>
    </source>
</evidence>
<evidence type="ECO:0000256" key="3">
    <source>
        <dbReference type="ARBA" id="ARBA00022729"/>
    </source>
</evidence>
<dbReference type="PANTHER" id="PTHR34596">
    <property type="entry name" value="CHITOPORIN"/>
    <property type="match status" value="1"/>
</dbReference>
<keyword evidence="3" id="KW-0732">Signal</keyword>
<dbReference type="InterPro" id="IPR023614">
    <property type="entry name" value="Porin_dom_sf"/>
</dbReference>
<evidence type="ECO:0000256" key="2">
    <source>
        <dbReference type="ARBA" id="ARBA00022448"/>
    </source>
</evidence>
<protein>
    <submittedName>
        <fullName evidence="4">Outer membrane porin, OprD family</fullName>
    </submittedName>
</protein>
<evidence type="ECO:0000313" key="5">
    <source>
        <dbReference type="Proteomes" id="UP000478064"/>
    </source>
</evidence>
<dbReference type="GO" id="GO:0016020">
    <property type="term" value="C:membrane"/>
    <property type="evidence" value="ECO:0007669"/>
    <property type="project" value="InterPro"/>
</dbReference>
<name>A0A6L5HYP0_9PSED</name>
<dbReference type="InterPro" id="IPR005318">
    <property type="entry name" value="OM_porin_bac"/>
</dbReference>
<dbReference type="Proteomes" id="UP000478064">
    <property type="component" value="Unassembled WGS sequence"/>
</dbReference>
<dbReference type="AlphaFoldDB" id="A0A6L5HYP0"/>
<dbReference type="EMBL" id="WIVU01000055">
    <property type="protein sequence ID" value="MQU08178.1"/>
    <property type="molecule type" value="Genomic_DNA"/>
</dbReference>
<evidence type="ECO:0000313" key="4">
    <source>
        <dbReference type="EMBL" id="MQU08178.1"/>
    </source>
</evidence>
<sequence>MGVPGLKFMTRYLRGTDIDRGANLQDNVESESNFVLSYVVQDGPLKGLGIEGRNIKVKTRYGADFDENRLITSYTWKIW</sequence>
<accession>A0A6L5HYP0</accession>
<dbReference type="GO" id="GO:0015288">
    <property type="term" value="F:porin activity"/>
    <property type="evidence" value="ECO:0007669"/>
    <property type="project" value="TreeGrafter"/>
</dbReference>
<proteinExistence type="inferred from homology"/>